<name>A0A7C7ZE54_9ARCH</name>
<keyword evidence="2" id="KW-1003">Cell membrane</keyword>
<sequence>MLARKVAVLIYGRAIAFGLSLAIPIALTRLLIRDEYGTYQQLVLVYVSIQALLLLGTPQSLQYFFPRMEAAERPQLIRQTWGLLGLASLFVILLFGAAQGMLEVWQPSHPLKQYLFLLGVYTGLMLLVTPFQNLLVLEDRAKAAMWTMIGFSLLDLVVLPLAAWLNPSAMGMLHGILITATIKVLTVLAYIFPRYLRHGVSGAAFMREQLAYGIPVGLTALIYVINLNIDKYLVGIFFSTTIFAVYYIGSLWFPIFGWITQSAAQVVTPRMSAAHKEGRLSEIEQLYSDSVHKLALVFLPFAVGLAIIAQPLIVFLFTADYSGAVPVFMIYLLLLPSRPFSLGWVLMASGQTRFLFRLAASMSIINVILSYTLLVTLEGDMRLLGIPVATVVVAWLSTIFVMRQTARTLKIPLSRLCPWRAIATATLVSLLAGVPAASLWVIGLRDEILLAGGLIVYCLAFLWLASRFGVLDIRDRKTFQALWPF</sequence>
<feature type="transmembrane region" description="Helical" evidence="6">
    <location>
        <begin position="204"/>
        <end position="225"/>
    </location>
</feature>
<feature type="transmembrane region" description="Helical" evidence="6">
    <location>
        <begin position="232"/>
        <end position="249"/>
    </location>
</feature>
<proteinExistence type="predicted"/>
<feature type="transmembrane region" description="Helical" evidence="6">
    <location>
        <begin position="81"/>
        <end position="102"/>
    </location>
</feature>
<evidence type="ECO:0000256" key="2">
    <source>
        <dbReference type="ARBA" id="ARBA00022475"/>
    </source>
</evidence>
<feature type="transmembrane region" description="Helical" evidence="6">
    <location>
        <begin position="294"/>
        <end position="317"/>
    </location>
</feature>
<feature type="transmembrane region" description="Helical" evidence="6">
    <location>
        <begin position="383"/>
        <end position="402"/>
    </location>
</feature>
<feature type="transmembrane region" description="Helical" evidence="6">
    <location>
        <begin position="114"/>
        <end position="131"/>
    </location>
</feature>
<dbReference type="EMBL" id="DUAV01000034">
    <property type="protein sequence ID" value="HIG63978.1"/>
    <property type="molecule type" value="Genomic_DNA"/>
</dbReference>
<dbReference type="Pfam" id="PF13440">
    <property type="entry name" value="Polysacc_synt_3"/>
    <property type="match status" value="1"/>
</dbReference>
<dbReference type="InterPro" id="IPR050833">
    <property type="entry name" value="Poly_Biosynth_Transport"/>
</dbReference>
<evidence type="ECO:0000256" key="4">
    <source>
        <dbReference type="ARBA" id="ARBA00022989"/>
    </source>
</evidence>
<protein>
    <recommendedName>
        <fullName evidence="9">Polysaccharide biosynthesis protein C-terminal domain-containing protein</fullName>
    </recommendedName>
</protein>
<evidence type="ECO:0000256" key="6">
    <source>
        <dbReference type="SAM" id="Phobius"/>
    </source>
</evidence>
<feature type="transmembrane region" description="Helical" evidence="6">
    <location>
        <begin position="422"/>
        <end position="442"/>
    </location>
</feature>
<accession>A0A7C7ZE54</accession>
<feature type="transmembrane region" description="Helical" evidence="6">
    <location>
        <begin position="43"/>
        <end position="61"/>
    </location>
</feature>
<comment type="subcellular location">
    <subcellularLocation>
        <location evidence="1">Cell membrane</location>
        <topology evidence="1">Multi-pass membrane protein</topology>
    </subcellularLocation>
</comment>
<evidence type="ECO:0008006" key="9">
    <source>
        <dbReference type="Google" id="ProtNLM"/>
    </source>
</evidence>
<keyword evidence="5 6" id="KW-0472">Membrane</keyword>
<feature type="transmembrane region" description="Helical" evidence="6">
    <location>
        <begin position="172"/>
        <end position="192"/>
    </location>
</feature>
<evidence type="ECO:0000313" key="7">
    <source>
        <dbReference type="EMBL" id="HIG63978.1"/>
    </source>
</evidence>
<feature type="transmembrane region" description="Helical" evidence="6">
    <location>
        <begin position="448"/>
        <end position="470"/>
    </location>
</feature>
<dbReference type="PANTHER" id="PTHR30250">
    <property type="entry name" value="PST FAMILY PREDICTED COLANIC ACID TRANSPORTER"/>
    <property type="match status" value="1"/>
</dbReference>
<gene>
    <name evidence="7" type="ORF">EYQ16_05650</name>
</gene>
<dbReference type="GO" id="GO:0005886">
    <property type="term" value="C:plasma membrane"/>
    <property type="evidence" value="ECO:0007669"/>
    <property type="project" value="UniProtKB-SubCell"/>
</dbReference>
<keyword evidence="4 6" id="KW-1133">Transmembrane helix</keyword>
<evidence type="ECO:0000256" key="1">
    <source>
        <dbReference type="ARBA" id="ARBA00004651"/>
    </source>
</evidence>
<feature type="transmembrane region" description="Helical" evidence="6">
    <location>
        <begin position="6"/>
        <end position="31"/>
    </location>
</feature>
<evidence type="ECO:0000313" key="8">
    <source>
        <dbReference type="Proteomes" id="UP000589516"/>
    </source>
</evidence>
<feature type="transmembrane region" description="Helical" evidence="6">
    <location>
        <begin position="323"/>
        <end position="347"/>
    </location>
</feature>
<keyword evidence="3 6" id="KW-0812">Transmembrane</keyword>
<feature type="transmembrane region" description="Helical" evidence="6">
    <location>
        <begin position="143"/>
        <end position="165"/>
    </location>
</feature>
<dbReference type="AlphaFoldDB" id="A0A7C7ZE54"/>
<comment type="caution">
    <text evidence="7">The sequence shown here is derived from an EMBL/GenBank/DDBJ whole genome shotgun (WGS) entry which is preliminary data.</text>
</comment>
<feature type="transmembrane region" description="Helical" evidence="6">
    <location>
        <begin position="354"/>
        <end position="377"/>
    </location>
</feature>
<reference evidence="8" key="1">
    <citation type="journal article" date="2019" name="bioRxiv">
        <title>Genome diversification in globally distributed novel marine Proteobacteria is linked to environmental adaptation.</title>
        <authorList>
            <person name="Zhou Z."/>
            <person name="Tran P.Q."/>
            <person name="Kieft K."/>
            <person name="Anantharaman K."/>
        </authorList>
    </citation>
    <scope>NUCLEOTIDE SEQUENCE [LARGE SCALE GENOMIC DNA]</scope>
</reference>
<dbReference type="PRINTS" id="PR00173">
    <property type="entry name" value="EDTRNSPORT"/>
</dbReference>
<evidence type="ECO:0000256" key="5">
    <source>
        <dbReference type="ARBA" id="ARBA00023136"/>
    </source>
</evidence>
<dbReference type="Proteomes" id="UP000589516">
    <property type="component" value="Unassembled WGS sequence"/>
</dbReference>
<evidence type="ECO:0000256" key="3">
    <source>
        <dbReference type="ARBA" id="ARBA00022692"/>
    </source>
</evidence>
<organism evidence="7 8">
    <name type="scientific">Marine Group III euryarchaeote</name>
    <dbReference type="NCBI Taxonomy" id="2173149"/>
    <lineage>
        <taxon>Archaea</taxon>
        <taxon>Methanobacteriati</taxon>
        <taxon>Thermoplasmatota</taxon>
        <taxon>Thermoplasmata</taxon>
        <taxon>Candidatus Thermoprofundales</taxon>
    </lineage>
</organism>
<dbReference type="PANTHER" id="PTHR30250:SF11">
    <property type="entry name" value="O-ANTIGEN TRANSPORTER-RELATED"/>
    <property type="match status" value="1"/>
</dbReference>